<dbReference type="PANTHER" id="PTHR11409">
    <property type="entry name" value="ADENOSINE DEAMINASE"/>
    <property type="match status" value="1"/>
</dbReference>
<dbReference type="InterPro" id="IPR032466">
    <property type="entry name" value="Metal_Hydrolase"/>
</dbReference>
<comment type="cofactor">
    <cofactor evidence="1">
        <name>Zn(2+)</name>
        <dbReference type="ChEBI" id="CHEBI:29105"/>
    </cofactor>
</comment>
<organism evidence="5 6">
    <name type="scientific">Cylindrospermum stagnale PCC 7417</name>
    <dbReference type="NCBI Taxonomy" id="56107"/>
    <lineage>
        <taxon>Bacteria</taxon>
        <taxon>Bacillati</taxon>
        <taxon>Cyanobacteriota</taxon>
        <taxon>Cyanophyceae</taxon>
        <taxon>Nostocales</taxon>
        <taxon>Nostocaceae</taxon>
        <taxon>Cylindrospermum</taxon>
    </lineage>
</organism>
<dbReference type="AlphaFoldDB" id="K9X251"/>
<dbReference type="eggNOG" id="COG1816">
    <property type="taxonomic scope" value="Bacteria"/>
</dbReference>
<dbReference type="InterPro" id="IPR001365">
    <property type="entry name" value="A_deaminase_dom"/>
</dbReference>
<evidence type="ECO:0000259" key="4">
    <source>
        <dbReference type="Pfam" id="PF00962"/>
    </source>
</evidence>
<dbReference type="SUPFAM" id="SSF51556">
    <property type="entry name" value="Metallo-dependent hydrolases"/>
    <property type="match status" value="1"/>
</dbReference>
<evidence type="ECO:0000256" key="3">
    <source>
        <dbReference type="ARBA" id="ARBA00022801"/>
    </source>
</evidence>
<evidence type="ECO:0000256" key="2">
    <source>
        <dbReference type="ARBA" id="ARBA00022723"/>
    </source>
</evidence>
<dbReference type="HOGENOM" id="CLU_573569_0_0_3"/>
<dbReference type="GO" id="GO:0006154">
    <property type="term" value="P:adenosine catabolic process"/>
    <property type="evidence" value="ECO:0007669"/>
    <property type="project" value="TreeGrafter"/>
</dbReference>
<dbReference type="RefSeq" id="WP_015209387.1">
    <property type="nucleotide sequence ID" value="NC_019757.1"/>
</dbReference>
<dbReference type="GO" id="GO:0046872">
    <property type="term" value="F:metal ion binding"/>
    <property type="evidence" value="ECO:0007669"/>
    <property type="project" value="UniProtKB-KW"/>
</dbReference>
<reference evidence="5 6" key="1">
    <citation type="submission" date="2012-06" db="EMBL/GenBank/DDBJ databases">
        <title>Finished chromosome of genome of Cylindrospermum stagnale PCC 7417.</title>
        <authorList>
            <consortium name="US DOE Joint Genome Institute"/>
            <person name="Gugger M."/>
            <person name="Coursin T."/>
            <person name="Rippka R."/>
            <person name="Tandeau De Marsac N."/>
            <person name="Huntemann M."/>
            <person name="Wei C.-L."/>
            <person name="Han J."/>
            <person name="Detter J.C."/>
            <person name="Han C."/>
            <person name="Tapia R."/>
            <person name="Chen A."/>
            <person name="Kyrpides N."/>
            <person name="Mavromatis K."/>
            <person name="Markowitz V."/>
            <person name="Szeto E."/>
            <person name="Ivanova N."/>
            <person name="Pagani I."/>
            <person name="Pati A."/>
            <person name="Goodwin L."/>
            <person name="Nordberg H.P."/>
            <person name="Cantor M.N."/>
            <person name="Hua S.X."/>
            <person name="Woyke T."/>
            <person name="Kerfeld C.A."/>
        </authorList>
    </citation>
    <scope>NUCLEOTIDE SEQUENCE [LARGE SCALE GENOMIC DNA]</scope>
    <source>
        <strain evidence="5 6">PCC 7417</strain>
    </source>
</reference>
<dbReference type="GO" id="GO:0046103">
    <property type="term" value="P:inosine biosynthetic process"/>
    <property type="evidence" value="ECO:0007669"/>
    <property type="project" value="TreeGrafter"/>
</dbReference>
<dbReference type="STRING" id="56107.Cylst_4034"/>
<sequence>MKRYWQLLIAFVIGVGIFCGVNYGESLFLPAFSRENSGQQKISLQTNTYLEKVRQDQKLLRTFLQKMPKGGELHTHLSGDITPERLLELAAQSKQIKYFVRVPNQIYRADDPKAYQFVALSPDTQPGSQDSNHTLIPASQLLNPQTESQRQHKQKYRQALMISEAEPDPNTVFFNATFARSDVVTSNPEIVRQMLADVVEKAHKHHISYVEPMLSPFPGNPLGKNKADEYKVLNLTTSREYLTSLIEAVEQANQQLPKNERVEVRFMLSFRRTSAKQFTQLPIAFELAAANDKVGKMIAGINLVGNEYSTDPEIGQAIAQPDNISNYIIALRRLYPSVRLSIHAGETDKWDWHIRDSILLGAERIGHGVNLVTSPEAKSVKQICDAVNSDTIFQAKSAEESLMRRRGILIEACPTSNHLLLKIPFTCHPFKKWLRMGIPVSLNTDDAGIFGTNITEEFARVVESQPDLSWEEVKKIARASLEHAFVSESTQTELIKNWEMQIKQFEAAINQESLKS</sequence>
<dbReference type="EC" id="3.5.4.4" evidence="5"/>
<accession>K9X251</accession>
<dbReference type="Proteomes" id="UP000010475">
    <property type="component" value="Chromosome"/>
</dbReference>
<evidence type="ECO:0000313" key="5">
    <source>
        <dbReference type="EMBL" id="AFZ26144.1"/>
    </source>
</evidence>
<dbReference type="InterPro" id="IPR006330">
    <property type="entry name" value="Ado/ade_deaminase"/>
</dbReference>
<dbReference type="PANTHER" id="PTHR11409:SF39">
    <property type="entry name" value="ADENOSINE DEAMINASE 2"/>
    <property type="match status" value="1"/>
</dbReference>
<dbReference type="KEGG" id="csg:Cylst_4034"/>
<proteinExistence type="predicted"/>
<dbReference type="Pfam" id="PF00962">
    <property type="entry name" value="A_deaminase"/>
    <property type="match status" value="1"/>
</dbReference>
<keyword evidence="3 5" id="KW-0378">Hydrolase</keyword>
<evidence type="ECO:0000256" key="1">
    <source>
        <dbReference type="ARBA" id="ARBA00001947"/>
    </source>
</evidence>
<keyword evidence="6" id="KW-1185">Reference proteome</keyword>
<dbReference type="OrthoDB" id="9779574at2"/>
<evidence type="ECO:0000313" key="6">
    <source>
        <dbReference type="Proteomes" id="UP000010475"/>
    </source>
</evidence>
<name>K9X251_9NOST</name>
<keyword evidence="2" id="KW-0479">Metal-binding</keyword>
<dbReference type="PATRIC" id="fig|56107.3.peg.4433"/>
<gene>
    <name evidence="5" type="ORF">Cylst_4034</name>
</gene>
<protein>
    <submittedName>
        <fullName evidence="5">Adenosine deaminase</fullName>
        <ecNumber evidence="5">3.5.4.4</ecNumber>
    </submittedName>
</protein>
<dbReference type="EMBL" id="CP003642">
    <property type="protein sequence ID" value="AFZ26144.1"/>
    <property type="molecule type" value="Genomic_DNA"/>
</dbReference>
<dbReference type="GO" id="GO:0004000">
    <property type="term" value="F:adenosine deaminase activity"/>
    <property type="evidence" value="ECO:0007669"/>
    <property type="project" value="TreeGrafter"/>
</dbReference>
<feature type="domain" description="Adenosine deaminase" evidence="4">
    <location>
        <begin position="174"/>
        <end position="496"/>
    </location>
</feature>
<dbReference type="Gene3D" id="3.20.20.140">
    <property type="entry name" value="Metal-dependent hydrolases"/>
    <property type="match status" value="1"/>
</dbReference>